<dbReference type="Proteomes" id="UP001283361">
    <property type="component" value="Unassembled WGS sequence"/>
</dbReference>
<reference evidence="9" key="1">
    <citation type="journal article" date="2023" name="G3 (Bethesda)">
        <title>A reference genome for the long-term kleptoplast-retaining sea slug Elysia crispata morphotype clarki.</title>
        <authorList>
            <person name="Eastman K.E."/>
            <person name="Pendleton A.L."/>
            <person name="Shaikh M.A."/>
            <person name="Suttiyut T."/>
            <person name="Ogas R."/>
            <person name="Tomko P."/>
            <person name="Gavelis G."/>
            <person name="Widhalm J.R."/>
            <person name="Wisecaver J.H."/>
        </authorList>
    </citation>
    <scope>NUCLEOTIDE SEQUENCE</scope>
    <source>
        <strain evidence="9">ECLA1</strain>
    </source>
</reference>
<keyword evidence="2" id="KW-0378">Hydrolase</keyword>
<dbReference type="GO" id="GO:0000287">
    <property type="term" value="F:magnesium ion binding"/>
    <property type="evidence" value="ECO:0007669"/>
    <property type="project" value="InterPro"/>
</dbReference>
<feature type="binding site" evidence="8">
    <location>
        <position position="64"/>
    </location>
    <ligand>
        <name>Mg(2+)</name>
        <dbReference type="ChEBI" id="CHEBI:18420"/>
        <label>1</label>
    </ligand>
</feature>
<dbReference type="AlphaFoldDB" id="A0AAE1D8I9"/>
<name>A0AAE1D8I9_9GAST</name>
<dbReference type="FunFam" id="1.10.4080.10:FF:000002">
    <property type="entry name" value="ADP-ribosylarginine hydrolase isoform X1"/>
    <property type="match status" value="1"/>
</dbReference>
<evidence type="ECO:0000256" key="7">
    <source>
        <dbReference type="ARBA" id="ARBA00049810"/>
    </source>
</evidence>
<evidence type="ECO:0000256" key="5">
    <source>
        <dbReference type="ARBA" id="ARBA00049773"/>
    </source>
</evidence>
<protein>
    <recommendedName>
        <fullName evidence="5">ADP-ribosylhydrolase ARH1</fullName>
        <ecNumber evidence="4">3.2.2.19</ecNumber>
    </recommendedName>
    <alternativeName>
        <fullName evidence="6">ADP-ribose-L-arginine cleaving enzyme</fullName>
    </alternativeName>
    <alternativeName>
        <fullName evidence="7">[Protein ADP-ribosylarginine] hydrolase</fullName>
    </alternativeName>
</protein>
<evidence type="ECO:0000256" key="1">
    <source>
        <dbReference type="ARBA" id="ARBA00010702"/>
    </source>
</evidence>
<dbReference type="PIRSF" id="PIRSF016939">
    <property type="entry name" value="ADP_ribslarg_hdr"/>
    <property type="match status" value="1"/>
</dbReference>
<dbReference type="InterPro" id="IPR050792">
    <property type="entry name" value="ADP-ribosylglycohydrolase"/>
</dbReference>
<dbReference type="InterPro" id="IPR005502">
    <property type="entry name" value="Ribosyl_crysJ1"/>
</dbReference>
<feature type="binding site" evidence="8">
    <location>
        <position position="314"/>
    </location>
    <ligand>
        <name>Mg(2+)</name>
        <dbReference type="ChEBI" id="CHEBI:18420"/>
        <label>1</label>
    </ligand>
</feature>
<dbReference type="GO" id="GO:0051725">
    <property type="term" value="P:protein de-ADP-ribosylation"/>
    <property type="evidence" value="ECO:0007669"/>
    <property type="project" value="InterPro"/>
</dbReference>
<dbReference type="GO" id="GO:0003875">
    <property type="term" value="F:ADP-ribosylarginine hydrolase activity"/>
    <property type="evidence" value="ECO:0007669"/>
    <property type="project" value="UniProtKB-EC"/>
</dbReference>
<dbReference type="PANTHER" id="PTHR16222">
    <property type="entry name" value="ADP-RIBOSYLGLYCOHYDROLASE"/>
    <property type="match status" value="1"/>
</dbReference>
<keyword evidence="10" id="KW-1185">Reference proteome</keyword>
<dbReference type="PANTHER" id="PTHR16222:SF26">
    <property type="entry name" value="ADP-RIBOSYLHYDROLASE ARH1"/>
    <property type="match status" value="1"/>
</dbReference>
<sequence>MSTPVPALRNRYAHAMILSGVGDALGYKNGSWEFCHSGESIFKELQELGGLKKISVKLPKWNVSDDTVMHLATGEALIESSNQEDQEKLFLTLAKAYKECMHDMNGRAPGMTCVNSTRQLRPLVPYGYRIPFNPKGGGCGAAMRAMCIGLRYPRPEQLNDLIAVSVESGRMTHHHPTGFLGSLAAALFTSYAVQEKPAKWWGHGLIETLPLALEYVKSTSYCVEENKNAWDYFATEWKKYLESRSIVDGTTDPVFPQEYGFKERDAFVKSVSFSGWGGASGHDAPMIAYDAYLGASGDWKELCYRSMFHAGDSDSTGVIAACWFGVCHGISSVPEKNHKHVEYRDRLERVGLQLYDCAFPGENKPDSVGS</sequence>
<dbReference type="Pfam" id="PF03747">
    <property type="entry name" value="ADP_ribosyl_GH"/>
    <property type="match status" value="1"/>
</dbReference>
<comment type="caution">
    <text evidence="9">The sequence shown here is derived from an EMBL/GenBank/DDBJ whole genome shotgun (WGS) entry which is preliminary data.</text>
</comment>
<evidence type="ECO:0000256" key="8">
    <source>
        <dbReference type="PIRSR" id="PIRSR605502-1"/>
    </source>
</evidence>
<dbReference type="InterPro" id="IPR012108">
    <property type="entry name" value="ADP-ribosylarg_hydro"/>
</dbReference>
<evidence type="ECO:0000256" key="6">
    <source>
        <dbReference type="ARBA" id="ARBA00049798"/>
    </source>
</evidence>
<evidence type="ECO:0000256" key="3">
    <source>
        <dbReference type="ARBA" id="ARBA00049582"/>
    </source>
</evidence>
<feature type="binding site" evidence="8">
    <location>
        <position position="66"/>
    </location>
    <ligand>
        <name>Mg(2+)</name>
        <dbReference type="ChEBI" id="CHEBI:18420"/>
        <label>1</label>
    </ligand>
</feature>
<feature type="binding site" evidence="8">
    <location>
        <position position="315"/>
    </location>
    <ligand>
        <name>Mg(2+)</name>
        <dbReference type="ChEBI" id="CHEBI:18420"/>
        <label>1</label>
    </ligand>
</feature>
<evidence type="ECO:0000256" key="2">
    <source>
        <dbReference type="ARBA" id="ARBA00022801"/>
    </source>
</evidence>
<accession>A0AAE1D8I9</accession>
<dbReference type="Gene3D" id="1.10.4080.10">
    <property type="entry name" value="ADP-ribosylation/Crystallin J1"/>
    <property type="match status" value="1"/>
</dbReference>
<comment type="function">
    <text evidence="3">Specifically acts as an arginine mono-ADP-ribosylhydrolase by mediating the removal of mono-ADP-ribose attached to arginine residues on proteins.</text>
</comment>
<dbReference type="SUPFAM" id="SSF101478">
    <property type="entry name" value="ADP-ribosylglycohydrolase"/>
    <property type="match status" value="1"/>
</dbReference>
<dbReference type="InterPro" id="IPR036705">
    <property type="entry name" value="Ribosyl_crysJ1_sf"/>
</dbReference>
<feature type="binding site" evidence="8">
    <location>
        <position position="312"/>
    </location>
    <ligand>
        <name>Mg(2+)</name>
        <dbReference type="ChEBI" id="CHEBI:18420"/>
        <label>1</label>
    </ligand>
</feature>
<feature type="binding site" evidence="8">
    <location>
        <position position="65"/>
    </location>
    <ligand>
        <name>Mg(2+)</name>
        <dbReference type="ChEBI" id="CHEBI:18420"/>
        <label>1</label>
    </ligand>
</feature>
<comment type="cofactor">
    <cofactor evidence="8">
        <name>Mg(2+)</name>
        <dbReference type="ChEBI" id="CHEBI:18420"/>
    </cofactor>
    <text evidence="8">Binds 2 magnesium ions per subunit.</text>
</comment>
<gene>
    <name evidence="9" type="ORF">RRG08_010681</name>
</gene>
<comment type="similarity">
    <text evidence="1">Belongs to the ADP-ribosylglycohydrolase family.</text>
</comment>
<proteinExistence type="inferred from homology"/>
<keyword evidence="8" id="KW-0479">Metal-binding</keyword>
<dbReference type="EC" id="3.2.2.19" evidence="4"/>
<evidence type="ECO:0000313" key="9">
    <source>
        <dbReference type="EMBL" id="KAK3760710.1"/>
    </source>
</evidence>
<evidence type="ECO:0000313" key="10">
    <source>
        <dbReference type="Proteomes" id="UP001283361"/>
    </source>
</evidence>
<organism evidence="9 10">
    <name type="scientific">Elysia crispata</name>
    <name type="common">lettuce slug</name>
    <dbReference type="NCBI Taxonomy" id="231223"/>
    <lineage>
        <taxon>Eukaryota</taxon>
        <taxon>Metazoa</taxon>
        <taxon>Spiralia</taxon>
        <taxon>Lophotrochozoa</taxon>
        <taxon>Mollusca</taxon>
        <taxon>Gastropoda</taxon>
        <taxon>Heterobranchia</taxon>
        <taxon>Euthyneura</taxon>
        <taxon>Panpulmonata</taxon>
        <taxon>Sacoglossa</taxon>
        <taxon>Placobranchoidea</taxon>
        <taxon>Plakobranchidae</taxon>
        <taxon>Elysia</taxon>
    </lineage>
</organism>
<dbReference type="EMBL" id="JAWDGP010004964">
    <property type="protein sequence ID" value="KAK3760710.1"/>
    <property type="molecule type" value="Genomic_DNA"/>
</dbReference>
<keyword evidence="8" id="KW-0460">Magnesium</keyword>
<evidence type="ECO:0000256" key="4">
    <source>
        <dbReference type="ARBA" id="ARBA00049725"/>
    </source>
</evidence>